<proteinExistence type="predicted"/>
<gene>
    <name evidence="1" type="ORF">FBU59_001675</name>
</gene>
<keyword evidence="2" id="KW-1185">Reference proteome</keyword>
<protein>
    <submittedName>
        <fullName evidence="1">Uncharacterized protein</fullName>
    </submittedName>
</protein>
<comment type="caution">
    <text evidence="1">The sequence shown here is derived from an EMBL/GenBank/DDBJ whole genome shotgun (WGS) entry which is preliminary data.</text>
</comment>
<evidence type="ECO:0000313" key="2">
    <source>
        <dbReference type="Proteomes" id="UP001150603"/>
    </source>
</evidence>
<dbReference type="EMBL" id="JANBPW010000792">
    <property type="protein sequence ID" value="KAJ1948261.1"/>
    <property type="molecule type" value="Genomic_DNA"/>
</dbReference>
<sequence>MSAVQRPLVITEERSKEISVDEVEKKLGKFLTNEAGLQAAPSGTSQQLQLLLEGIIGAASGADKSGDDDDDE</sequence>
<reference evidence="1" key="1">
    <citation type="submission" date="2022-07" db="EMBL/GenBank/DDBJ databases">
        <title>Phylogenomic reconstructions and comparative analyses of Kickxellomycotina fungi.</title>
        <authorList>
            <person name="Reynolds N.K."/>
            <person name="Stajich J.E."/>
            <person name="Barry K."/>
            <person name="Grigoriev I.V."/>
            <person name="Crous P."/>
            <person name="Smith M.E."/>
        </authorList>
    </citation>
    <scope>NUCLEOTIDE SEQUENCE</scope>
    <source>
        <strain evidence="1">NRRL 5244</strain>
    </source>
</reference>
<dbReference type="Proteomes" id="UP001150603">
    <property type="component" value="Unassembled WGS sequence"/>
</dbReference>
<accession>A0ACC1JD96</accession>
<name>A0ACC1JD96_9FUNG</name>
<organism evidence="1 2">
    <name type="scientific">Linderina macrospora</name>
    <dbReference type="NCBI Taxonomy" id="4868"/>
    <lineage>
        <taxon>Eukaryota</taxon>
        <taxon>Fungi</taxon>
        <taxon>Fungi incertae sedis</taxon>
        <taxon>Zoopagomycota</taxon>
        <taxon>Kickxellomycotina</taxon>
        <taxon>Kickxellomycetes</taxon>
        <taxon>Kickxellales</taxon>
        <taxon>Kickxellaceae</taxon>
        <taxon>Linderina</taxon>
    </lineage>
</organism>
<evidence type="ECO:0000313" key="1">
    <source>
        <dbReference type="EMBL" id="KAJ1948261.1"/>
    </source>
</evidence>